<dbReference type="Gene3D" id="3.40.50.300">
    <property type="entry name" value="P-loop containing nucleotide triphosphate hydrolases"/>
    <property type="match status" value="2"/>
</dbReference>
<dbReference type="InterPro" id="IPR038729">
    <property type="entry name" value="Rad50/SbcC_AAA"/>
</dbReference>
<dbReference type="EMBL" id="MN079137">
    <property type="protein sequence ID" value="QEA06333.1"/>
    <property type="molecule type" value="Genomic_DNA"/>
</dbReference>
<evidence type="ECO:0000259" key="2">
    <source>
        <dbReference type="Pfam" id="PF13476"/>
    </source>
</evidence>
<dbReference type="InterPro" id="IPR027417">
    <property type="entry name" value="P-loop_NTPase"/>
</dbReference>
<proteinExistence type="predicted"/>
<dbReference type="Pfam" id="PF13476">
    <property type="entry name" value="AAA_23"/>
    <property type="match status" value="1"/>
</dbReference>
<organism evidence="3">
    <name type="scientific">uncultured organism</name>
    <dbReference type="NCBI Taxonomy" id="155900"/>
    <lineage>
        <taxon>unclassified sequences</taxon>
        <taxon>environmental samples</taxon>
    </lineage>
</organism>
<accession>A0A5B8RE08</accession>
<sequence length="645" mass="74367">MLKLRSIEMEGFGPFAEREVIEFPNDHGVTVIYGENMRGKTTLLNAIRYAFFGNVLGRASQRRKLHHITNRQRAANGEFGFSVTLNFEYDGVNYELTRLCEPTCVVPSNDEHYRQERILRREGSVLGPQQAERELQHIFPREISRFFLFDGELLQEYEELLANESEIGYRISEAIEQILGVPILKRGRMHLRALAEDADRRADKEAQKHTETQEIGKALEQARNQRNAHRDERARLEEKLESLTEQKREADTALSRSKRYESLLYERDDIEKQLSAAKREIEEVESELKRAMAEAWRTVLRKPVRQAREAARKETSRQMEEFLAGLRKESVDARHCKVCEQEIGPDHARHLKSMMDAKEAPGAYGSDRISSMARLERLSHFYDENNVEQVRGLWKRLQQLKKEEIRLRDRHAELQLELSDSDPDWIRKNRASYSELTEEIFAVKQGIEAETQKIQQREEAIDRLSERLDHASAPDLAGTRVRAKMLHDAGDLFNAAIDEYKSLLRGRVESTATRLFRSMTTEKADYKGLRINENYGLAIEHQDGQTEEARSAGAEHVVALALMGALQNNAPLRGPIVMDSPFGRLDSGHTDNVIRALPEMAEQTVLLVYEEEVGKSRIREILGANLLKEFELERVTSRHTKIRDL</sequence>
<dbReference type="AlphaFoldDB" id="A0A5B8RE08"/>
<feature type="compositionally biased region" description="Basic and acidic residues" evidence="1">
    <location>
        <begin position="198"/>
        <end position="214"/>
    </location>
</feature>
<protein>
    <recommendedName>
        <fullName evidence="2">Rad50/SbcC-type AAA domain-containing protein</fullName>
    </recommendedName>
</protein>
<dbReference type="SUPFAM" id="SSF52540">
    <property type="entry name" value="P-loop containing nucleoside triphosphate hydrolases"/>
    <property type="match status" value="2"/>
</dbReference>
<evidence type="ECO:0000256" key="1">
    <source>
        <dbReference type="SAM" id="MobiDB-lite"/>
    </source>
</evidence>
<evidence type="ECO:0000313" key="3">
    <source>
        <dbReference type="EMBL" id="QEA06333.1"/>
    </source>
</evidence>
<gene>
    <name evidence="3" type="ORF">KBTEX_02665</name>
</gene>
<name>A0A5B8RE08_9ZZZZ</name>
<reference evidence="3" key="1">
    <citation type="submission" date="2019-06" db="EMBL/GenBank/DDBJ databases">
        <authorList>
            <person name="Murdoch R.W."/>
            <person name="Fathepure B."/>
        </authorList>
    </citation>
    <scope>NUCLEOTIDE SEQUENCE</scope>
</reference>
<dbReference type="GO" id="GO:0006302">
    <property type="term" value="P:double-strand break repair"/>
    <property type="evidence" value="ECO:0007669"/>
    <property type="project" value="InterPro"/>
</dbReference>
<dbReference type="GO" id="GO:0016887">
    <property type="term" value="F:ATP hydrolysis activity"/>
    <property type="evidence" value="ECO:0007669"/>
    <property type="project" value="InterPro"/>
</dbReference>
<dbReference type="PANTHER" id="PTHR32114">
    <property type="entry name" value="ABC TRANSPORTER ABCH.3"/>
    <property type="match status" value="1"/>
</dbReference>
<dbReference type="PANTHER" id="PTHR32114:SF2">
    <property type="entry name" value="ABC TRANSPORTER ABCH.3"/>
    <property type="match status" value="1"/>
</dbReference>
<feature type="region of interest" description="Disordered" evidence="1">
    <location>
        <begin position="198"/>
        <end position="232"/>
    </location>
</feature>
<feature type="domain" description="Rad50/SbcC-type AAA" evidence="2">
    <location>
        <begin position="6"/>
        <end position="289"/>
    </location>
</feature>